<dbReference type="PANTHER" id="PTHR45905">
    <property type="entry name" value="GOLGI-LOCALIZED, GAMMA-ADAPTIN EAR CONTAINING, ARF BINDING PROTEIN"/>
    <property type="match status" value="1"/>
</dbReference>
<dbReference type="InterPro" id="IPR008153">
    <property type="entry name" value="GAE_dom"/>
</dbReference>
<evidence type="ECO:0000313" key="15">
    <source>
        <dbReference type="Proteomes" id="UP001249851"/>
    </source>
</evidence>
<keyword evidence="8" id="KW-0333">Golgi apparatus</keyword>
<dbReference type="InterPro" id="IPR027422">
    <property type="entry name" value="GGA1-3"/>
</dbReference>
<dbReference type="SMART" id="SM00288">
    <property type="entry name" value="VHS"/>
    <property type="match status" value="1"/>
</dbReference>
<evidence type="ECO:0000256" key="7">
    <source>
        <dbReference type="ARBA" id="ARBA00022927"/>
    </source>
</evidence>
<dbReference type="GO" id="GO:0031901">
    <property type="term" value="C:early endosome membrane"/>
    <property type="evidence" value="ECO:0007669"/>
    <property type="project" value="UniProtKB-SubCell"/>
</dbReference>
<dbReference type="GO" id="GO:0043130">
    <property type="term" value="F:ubiquitin binding"/>
    <property type="evidence" value="ECO:0007669"/>
    <property type="project" value="InterPro"/>
</dbReference>
<dbReference type="Pfam" id="PF18308">
    <property type="entry name" value="GGA_N-GAT"/>
    <property type="match status" value="1"/>
</dbReference>
<evidence type="ECO:0000259" key="13">
    <source>
        <dbReference type="PROSITE" id="PS50909"/>
    </source>
</evidence>
<evidence type="ECO:0000256" key="2">
    <source>
        <dbReference type="ARBA" id="ARBA00004220"/>
    </source>
</evidence>
<feature type="region of interest" description="Disordered" evidence="10">
    <location>
        <begin position="323"/>
        <end position="347"/>
    </location>
</feature>
<keyword evidence="6" id="KW-0832">Ubl conjugation</keyword>
<evidence type="ECO:0000256" key="6">
    <source>
        <dbReference type="ARBA" id="ARBA00022843"/>
    </source>
</evidence>
<feature type="region of interest" description="Disordered" evidence="10">
    <location>
        <begin position="168"/>
        <end position="188"/>
    </location>
</feature>
<feature type="domain" description="VHS" evidence="11">
    <location>
        <begin position="12"/>
        <end position="168"/>
    </location>
</feature>
<dbReference type="Pfam" id="PF03127">
    <property type="entry name" value="GAT"/>
    <property type="match status" value="1"/>
</dbReference>
<dbReference type="InterPro" id="IPR002014">
    <property type="entry name" value="VHS_dom"/>
</dbReference>
<evidence type="ECO:0000256" key="10">
    <source>
        <dbReference type="SAM" id="MobiDB-lite"/>
    </source>
</evidence>
<reference evidence="14" key="1">
    <citation type="journal article" date="2023" name="G3 (Bethesda)">
        <title>Whole genome assembly and annotation of the endangered Caribbean coral Acropora cervicornis.</title>
        <authorList>
            <person name="Selwyn J.D."/>
            <person name="Vollmer S.V."/>
        </authorList>
    </citation>
    <scope>NUCLEOTIDE SEQUENCE</scope>
    <source>
        <strain evidence="14">K2</strain>
    </source>
</reference>
<proteinExistence type="inferred from homology"/>
<dbReference type="Gene3D" id="1.25.40.90">
    <property type="match status" value="1"/>
</dbReference>
<evidence type="ECO:0000256" key="1">
    <source>
        <dbReference type="ARBA" id="ARBA00004150"/>
    </source>
</evidence>
<keyword evidence="4" id="KW-0813">Transport</keyword>
<name>A0AAD9R2Q8_ACRCE</name>
<dbReference type="AlphaFoldDB" id="A0AAD9R2Q8"/>
<dbReference type="CDD" id="cd14234">
    <property type="entry name" value="GAT_GGA_meta"/>
    <property type="match status" value="1"/>
</dbReference>
<keyword evidence="9" id="KW-0472">Membrane</keyword>
<evidence type="ECO:0000256" key="8">
    <source>
        <dbReference type="ARBA" id="ARBA00023034"/>
    </source>
</evidence>
<dbReference type="Gene3D" id="2.60.40.1230">
    <property type="match status" value="1"/>
</dbReference>
<organism evidence="14 15">
    <name type="scientific">Acropora cervicornis</name>
    <name type="common">Staghorn coral</name>
    <dbReference type="NCBI Taxonomy" id="6130"/>
    <lineage>
        <taxon>Eukaryota</taxon>
        <taxon>Metazoa</taxon>
        <taxon>Cnidaria</taxon>
        <taxon>Anthozoa</taxon>
        <taxon>Hexacorallia</taxon>
        <taxon>Scleractinia</taxon>
        <taxon>Astrocoeniina</taxon>
        <taxon>Acroporidae</taxon>
        <taxon>Acropora</taxon>
    </lineage>
</organism>
<feature type="region of interest" description="Disordered" evidence="10">
    <location>
        <begin position="487"/>
        <end position="543"/>
    </location>
</feature>
<evidence type="ECO:0000256" key="9">
    <source>
        <dbReference type="ARBA" id="ARBA00023136"/>
    </source>
</evidence>
<dbReference type="PANTHER" id="PTHR45905:SF1">
    <property type="entry name" value="GOLGI-LOCALIZED, GAMMA-ADAPTIN EAR CONTAINING, ARF BINDING PROTEIN"/>
    <property type="match status" value="1"/>
</dbReference>
<reference evidence="14" key="2">
    <citation type="journal article" date="2023" name="Science">
        <title>Genomic signatures of disease resistance in endangered staghorn corals.</title>
        <authorList>
            <person name="Vollmer S.V."/>
            <person name="Selwyn J.D."/>
            <person name="Despard B.A."/>
            <person name="Roesel C.L."/>
        </authorList>
    </citation>
    <scope>NUCLEOTIDE SEQUENCE</scope>
    <source>
        <strain evidence="14">K2</strain>
    </source>
</reference>
<dbReference type="InterPro" id="IPR038425">
    <property type="entry name" value="GAT_sf"/>
</dbReference>
<dbReference type="GO" id="GO:0005802">
    <property type="term" value="C:trans-Golgi network"/>
    <property type="evidence" value="ECO:0007669"/>
    <property type="project" value="InterPro"/>
</dbReference>
<comment type="caution">
    <text evidence="14">The sequence shown here is derived from an EMBL/GenBank/DDBJ whole genome shotgun (WGS) entry which is preliminary data.</text>
</comment>
<keyword evidence="15" id="KW-1185">Reference proteome</keyword>
<evidence type="ECO:0000256" key="3">
    <source>
        <dbReference type="ARBA" id="ARBA00008099"/>
    </source>
</evidence>
<dbReference type="GO" id="GO:0031267">
    <property type="term" value="F:small GTPase binding"/>
    <property type="evidence" value="ECO:0007669"/>
    <property type="project" value="InterPro"/>
</dbReference>
<dbReference type="Pfam" id="PF02883">
    <property type="entry name" value="Alpha_adaptinC2"/>
    <property type="match status" value="1"/>
</dbReference>
<dbReference type="GO" id="GO:0034394">
    <property type="term" value="P:protein localization to cell surface"/>
    <property type="evidence" value="ECO:0007669"/>
    <property type="project" value="TreeGrafter"/>
</dbReference>
<dbReference type="PROSITE" id="PS50909">
    <property type="entry name" value="GAT"/>
    <property type="match status" value="1"/>
</dbReference>
<dbReference type="Pfam" id="PF00790">
    <property type="entry name" value="VHS"/>
    <property type="match status" value="1"/>
</dbReference>
<evidence type="ECO:0000259" key="12">
    <source>
        <dbReference type="PROSITE" id="PS50180"/>
    </source>
</evidence>
<feature type="compositionally biased region" description="Low complexity" evidence="10">
    <location>
        <begin position="519"/>
        <end position="540"/>
    </location>
</feature>
<feature type="compositionally biased region" description="Polar residues" evidence="10">
    <location>
        <begin position="487"/>
        <end position="501"/>
    </location>
</feature>
<dbReference type="SMART" id="SM00809">
    <property type="entry name" value="Alpha_adaptinC2"/>
    <property type="match status" value="1"/>
</dbReference>
<feature type="domain" description="GAT" evidence="13">
    <location>
        <begin position="192"/>
        <end position="319"/>
    </location>
</feature>
<feature type="region of interest" description="Disordered" evidence="10">
    <location>
        <begin position="388"/>
        <end position="412"/>
    </location>
</feature>
<dbReference type="CDD" id="cd03567">
    <property type="entry name" value="VHS_GGA_metazoan"/>
    <property type="match status" value="1"/>
</dbReference>
<feature type="compositionally biased region" description="Low complexity" evidence="10">
    <location>
        <begin position="399"/>
        <end position="412"/>
    </location>
</feature>
<dbReference type="SUPFAM" id="SSF48464">
    <property type="entry name" value="ENTH/VHS domain"/>
    <property type="match status" value="1"/>
</dbReference>
<dbReference type="GO" id="GO:0006886">
    <property type="term" value="P:intracellular protein transport"/>
    <property type="evidence" value="ECO:0007669"/>
    <property type="project" value="InterPro"/>
</dbReference>
<comment type="subcellular location">
    <subcellularLocation>
        <location evidence="2">Early endosome membrane</location>
        <topology evidence="2">Peripheral membrane protein</topology>
    </subcellularLocation>
    <subcellularLocation>
        <location evidence="1">Golgi apparatus</location>
        <location evidence="1">trans-Golgi network membrane</location>
        <topology evidence="1">Peripheral membrane protein</topology>
    </subcellularLocation>
</comment>
<keyword evidence="5" id="KW-0967">Endosome</keyword>
<dbReference type="InterPro" id="IPR008942">
    <property type="entry name" value="ENTH_VHS"/>
</dbReference>
<dbReference type="FunFam" id="1.20.5.170:FF:000023">
    <property type="entry name" value="ADP-ribosylation factor-binding protein GGA3 isoform X1"/>
    <property type="match status" value="1"/>
</dbReference>
<dbReference type="EMBL" id="JARQWQ010000005">
    <property type="protein sequence ID" value="KAK2572069.1"/>
    <property type="molecule type" value="Genomic_DNA"/>
</dbReference>
<dbReference type="GO" id="GO:0006893">
    <property type="term" value="P:Golgi to plasma membrane transport"/>
    <property type="evidence" value="ECO:0007669"/>
    <property type="project" value="TreeGrafter"/>
</dbReference>
<protein>
    <submittedName>
        <fullName evidence="14">ADP-ribosylation factor-binding protein GGA1</fullName>
    </submittedName>
</protein>
<evidence type="ECO:0000313" key="14">
    <source>
        <dbReference type="EMBL" id="KAK2572069.1"/>
    </source>
</evidence>
<evidence type="ECO:0000259" key="11">
    <source>
        <dbReference type="PROSITE" id="PS50179"/>
    </source>
</evidence>
<comment type="similarity">
    <text evidence="3">Belongs to the GGA protein family.</text>
</comment>
<dbReference type="Proteomes" id="UP001249851">
    <property type="component" value="Unassembled WGS sequence"/>
</dbReference>
<dbReference type="PROSITE" id="PS50180">
    <property type="entry name" value="GAE"/>
    <property type="match status" value="1"/>
</dbReference>
<evidence type="ECO:0000256" key="5">
    <source>
        <dbReference type="ARBA" id="ARBA00022753"/>
    </source>
</evidence>
<dbReference type="SUPFAM" id="SSF49348">
    <property type="entry name" value="Clathrin adaptor appendage domain"/>
    <property type="match status" value="1"/>
</dbReference>
<dbReference type="Gene3D" id="1.20.58.160">
    <property type="match status" value="1"/>
</dbReference>
<sequence length="753" mass="81500">MAELLESVIDKATDPERSKEGVDYVTPVCDRINLDLDGPVVGIRYLVTKVKSAKEEEALLGLNVIEACVQNCGQRFHSEVGKYRFINELIKLISSKEAVRLHLGRSIFFASESSAGMTVPSAYDGDWTPDAVKKRIVEILYGWTLGLPNEPKIAEAYKMLKQQGIVTKDPEDPFAAPKDPAPEPRKDTIFEDEDKSKLLARLLKSSHPEDLQAANRLIKTMVRQDELKVERQVKRDTEIETCCNNIKLLTEMLNHFSPSSPSQDKDLMKELYDACDKMRPQLFRLASSATEDGDEGLAEILRVNDDLSRVLEFYRKIFGVVQSSNPESTPTSAEQAPRTSVTSPGGASTLIDLGAANQSAESVDATAAVSSVLENELKALGLHDLEAPPASSTRQVPMQGAQQPGAAGAWGAPAQNFGMLPPNASSMVGVVRPLGQLSAPGMPPPGYMASVQLPRMTTPQPMGFGGMPMAQRAGPVSMGTSSLIMASPTSGDRSNFSSLANKRQAEEAKVPNPLDILGQEVLQSQKQQQKQKQTVQPLQEKPVLEQHKATGDSFLSLGPEPSPLTQPVASVNLSSTTPASFPTITPPPKAITPISLDNVFVPLDTIKPGSHLPLTVLDKNNIRVIFHFAKTSAELSRSDMLIVVVSSMSSLPSAVTNFVFQAAVPKGAAHLPYPFAPARAFWLKTMKVKLQPPSGSELPAYNPILPPSAITQVMLIANPAKEKVRLKYKVSYQVDGLPNTETGEVDSFPSAND</sequence>
<gene>
    <name evidence="14" type="ORF">P5673_003508</name>
</gene>
<dbReference type="InterPro" id="IPR041198">
    <property type="entry name" value="GGA_N-GAT"/>
</dbReference>
<accession>A0AAD9R2Q8</accession>
<dbReference type="Gene3D" id="1.20.5.170">
    <property type="match status" value="1"/>
</dbReference>
<evidence type="ECO:0000256" key="4">
    <source>
        <dbReference type="ARBA" id="ARBA00022448"/>
    </source>
</evidence>
<feature type="domain" description="GAE" evidence="12">
    <location>
        <begin position="609"/>
        <end position="749"/>
    </location>
</feature>
<dbReference type="SUPFAM" id="SSF89009">
    <property type="entry name" value="GAT-like domain"/>
    <property type="match status" value="1"/>
</dbReference>
<dbReference type="InterPro" id="IPR013041">
    <property type="entry name" value="Clathrin_app_Ig-like_sf"/>
</dbReference>
<dbReference type="PROSITE" id="PS50179">
    <property type="entry name" value="VHS"/>
    <property type="match status" value="1"/>
</dbReference>
<dbReference type="InterPro" id="IPR004152">
    <property type="entry name" value="GAT_dom"/>
</dbReference>
<dbReference type="GO" id="GO:0035091">
    <property type="term" value="F:phosphatidylinositol binding"/>
    <property type="evidence" value="ECO:0007669"/>
    <property type="project" value="InterPro"/>
</dbReference>
<keyword evidence="7" id="KW-0653">Protein transport</keyword>
<dbReference type="InterPro" id="IPR008152">
    <property type="entry name" value="Clathrin_a/b/g-adaptin_app_Ig"/>
</dbReference>
<feature type="compositionally biased region" description="Polar residues" evidence="10">
    <location>
        <begin position="323"/>
        <end position="346"/>
    </location>
</feature>